<evidence type="ECO:0000313" key="3">
    <source>
        <dbReference type="EMBL" id="ACV63461.1"/>
    </source>
</evidence>
<evidence type="ECO:0000313" key="4">
    <source>
        <dbReference type="Proteomes" id="UP000002217"/>
    </source>
</evidence>
<keyword evidence="3" id="KW-0378">Hydrolase</keyword>
<dbReference type="InterPro" id="IPR012223">
    <property type="entry name" value="TEII"/>
</dbReference>
<proteinExistence type="inferred from homology"/>
<dbReference type="Pfam" id="PF00975">
    <property type="entry name" value="Thioesterase"/>
    <property type="match status" value="1"/>
</dbReference>
<dbReference type="RefSeq" id="WP_015758155.1">
    <property type="nucleotide sequence ID" value="NC_013216.1"/>
</dbReference>
<dbReference type="EC" id="3.1.2.14" evidence="3"/>
<comment type="similarity">
    <text evidence="1">Belongs to the thioesterase family.</text>
</comment>
<dbReference type="AlphaFoldDB" id="C8W165"/>
<dbReference type="Proteomes" id="UP000002217">
    <property type="component" value="Chromosome"/>
</dbReference>
<protein>
    <submittedName>
        <fullName evidence="3">Oleoyl-(Acyl-carrier-protein) hydrolase</fullName>
        <ecNumber evidence="3">3.1.2.14</ecNumber>
    </submittedName>
</protein>
<dbReference type="SUPFAM" id="SSF53474">
    <property type="entry name" value="alpha/beta-Hydrolases"/>
    <property type="match status" value="1"/>
</dbReference>
<accession>C8W165</accession>
<keyword evidence="4" id="KW-1185">Reference proteome</keyword>
<dbReference type="InterPro" id="IPR001031">
    <property type="entry name" value="Thioesterase"/>
</dbReference>
<evidence type="ECO:0000256" key="1">
    <source>
        <dbReference type="ARBA" id="ARBA00007169"/>
    </source>
</evidence>
<dbReference type="PANTHER" id="PTHR11487">
    <property type="entry name" value="THIOESTERASE"/>
    <property type="match status" value="1"/>
</dbReference>
<dbReference type="Gene3D" id="3.40.50.1820">
    <property type="entry name" value="alpha/beta hydrolase"/>
    <property type="match status" value="1"/>
</dbReference>
<feature type="domain" description="Thioesterase" evidence="2">
    <location>
        <begin position="22"/>
        <end position="239"/>
    </location>
</feature>
<dbReference type="GO" id="GO:0008610">
    <property type="term" value="P:lipid biosynthetic process"/>
    <property type="evidence" value="ECO:0007669"/>
    <property type="project" value="TreeGrafter"/>
</dbReference>
<dbReference type="InterPro" id="IPR029058">
    <property type="entry name" value="AB_hydrolase_fold"/>
</dbReference>
<dbReference type="eggNOG" id="COG3208">
    <property type="taxonomic scope" value="Bacteria"/>
</dbReference>
<dbReference type="EMBL" id="CP001720">
    <property type="protein sequence ID" value="ACV63461.1"/>
    <property type="molecule type" value="Genomic_DNA"/>
</dbReference>
<reference evidence="3 4" key="1">
    <citation type="journal article" date="2009" name="Stand. Genomic Sci.">
        <title>Complete genome sequence of Desulfotomaculum acetoxidans type strain (5575).</title>
        <authorList>
            <person name="Spring S."/>
            <person name="Lapidus A."/>
            <person name="Schroder M."/>
            <person name="Gleim D."/>
            <person name="Sims D."/>
            <person name="Meincke L."/>
            <person name="Glavina Del Rio T."/>
            <person name="Tice H."/>
            <person name="Copeland A."/>
            <person name="Cheng J.F."/>
            <person name="Lucas S."/>
            <person name="Chen F."/>
            <person name="Nolan M."/>
            <person name="Bruce D."/>
            <person name="Goodwin L."/>
            <person name="Pitluck S."/>
            <person name="Ivanova N."/>
            <person name="Mavromatis K."/>
            <person name="Mikhailova N."/>
            <person name="Pati A."/>
            <person name="Chen A."/>
            <person name="Palaniappan K."/>
            <person name="Land M."/>
            <person name="Hauser L."/>
            <person name="Chang Y.J."/>
            <person name="Jeffries C.D."/>
            <person name="Chain P."/>
            <person name="Saunders E."/>
            <person name="Brettin T."/>
            <person name="Detter J.C."/>
            <person name="Goker M."/>
            <person name="Bristow J."/>
            <person name="Eisen J.A."/>
            <person name="Markowitz V."/>
            <person name="Hugenholtz P."/>
            <person name="Kyrpides N.C."/>
            <person name="Klenk H.P."/>
            <person name="Han C."/>
        </authorList>
    </citation>
    <scope>NUCLEOTIDE SEQUENCE [LARGE SCALE GENOMIC DNA]</scope>
    <source>
        <strain evidence="4">ATCC 49208 / DSM 771 / VKM B-1644</strain>
    </source>
</reference>
<dbReference type="HOGENOM" id="CLU_070456_1_1_9"/>
<dbReference type="PANTHER" id="PTHR11487:SF0">
    <property type="entry name" value="S-ACYL FATTY ACID SYNTHASE THIOESTERASE, MEDIUM CHAIN"/>
    <property type="match status" value="1"/>
</dbReference>
<dbReference type="STRING" id="485916.Dtox_2679"/>
<name>C8W165_DESAS</name>
<sequence>MEPQRTVTPWLLACPEAKDKIRLFCMSYAGGGASIYRGWINAFPDDVGVYPIQLPGRENRIAEPPFFEMMELVDAISEAIVPYLRCPFIFFGHSIGARIAFELARNLRRKWKNQPCRLIVSGSRAPHLPEPKPLRHLPDDEFVKELRRFSGTPEVILQSRELMEVFIPILRADFAVNETYVYAEDVPLDCPISAYGGTEDMEANRAEIEAWACHTSCDFTLEMIEGDHFFLQKRREFLLQSVLRIVYKHLKLSYKEKGCQS</sequence>
<evidence type="ECO:0000259" key="2">
    <source>
        <dbReference type="Pfam" id="PF00975"/>
    </source>
</evidence>
<organism evidence="3 4">
    <name type="scientific">Desulfofarcimen acetoxidans (strain ATCC 49208 / DSM 771 / KCTC 5769 / VKM B-1644 / 5575)</name>
    <name type="common">Desulfotomaculum acetoxidans</name>
    <dbReference type="NCBI Taxonomy" id="485916"/>
    <lineage>
        <taxon>Bacteria</taxon>
        <taxon>Bacillati</taxon>
        <taxon>Bacillota</taxon>
        <taxon>Clostridia</taxon>
        <taxon>Eubacteriales</taxon>
        <taxon>Peptococcaceae</taxon>
        <taxon>Desulfofarcimen</taxon>
    </lineage>
</organism>
<dbReference type="GO" id="GO:0016297">
    <property type="term" value="F:fatty acyl-[ACP] hydrolase activity"/>
    <property type="evidence" value="ECO:0007669"/>
    <property type="project" value="UniProtKB-EC"/>
</dbReference>
<dbReference type="KEGG" id="dae:Dtox_2679"/>
<gene>
    <name evidence="3" type="ordered locus">Dtox_2679</name>
</gene>